<dbReference type="Gene3D" id="3.40.30.10">
    <property type="entry name" value="Glutaredoxin"/>
    <property type="match status" value="1"/>
</dbReference>
<comment type="caution">
    <text evidence="7">The sequence shown here is derived from an EMBL/GenBank/DDBJ whole genome shotgun (WGS) entry which is preliminary data.</text>
</comment>
<accession>A0ABP7Z3L2</accession>
<comment type="subcellular location">
    <subcellularLocation>
        <location evidence="1">Cell envelope</location>
    </subcellularLocation>
</comment>
<evidence type="ECO:0000256" key="5">
    <source>
        <dbReference type="SAM" id="SignalP"/>
    </source>
</evidence>
<feature type="signal peptide" evidence="5">
    <location>
        <begin position="1"/>
        <end position="19"/>
    </location>
</feature>
<dbReference type="InterPro" id="IPR013766">
    <property type="entry name" value="Thioredoxin_domain"/>
</dbReference>
<evidence type="ECO:0000313" key="8">
    <source>
        <dbReference type="Proteomes" id="UP001500101"/>
    </source>
</evidence>
<dbReference type="InterPro" id="IPR013740">
    <property type="entry name" value="Redoxin"/>
</dbReference>
<dbReference type="InterPro" id="IPR036249">
    <property type="entry name" value="Thioredoxin-like_sf"/>
</dbReference>
<dbReference type="PROSITE" id="PS51352">
    <property type="entry name" value="THIOREDOXIN_2"/>
    <property type="match status" value="1"/>
</dbReference>
<dbReference type="CDD" id="cd02966">
    <property type="entry name" value="TlpA_like_family"/>
    <property type="match status" value="1"/>
</dbReference>
<evidence type="ECO:0000256" key="1">
    <source>
        <dbReference type="ARBA" id="ARBA00004196"/>
    </source>
</evidence>
<reference evidence="8" key="1">
    <citation type="journal article" date="2019" name="Int. J. Syst. Evol. Microbiol.">
        <title>The Global Catalogue of Microorganisms (GCM) 10K type strain sequencing project: providing services to taxonomists for standard genome sequencing and annotation.</title>
        <authorList>
            <consortium name="The Broad Institute Genomics Platform"/>
            <consortium name="The Broad Institute Genome Sequencing Center for Infectious Disease"/>
            <person name="Wu L."/>
            <person name="Ma J."/>
        </authorList>
    </citation>
    <scope>NUCLEOTIDE SEQUENCE [LARGE SCALE GENOMIC DNA]</scope>
    <source>
        <strain evidence="8">JCM 16704</strain>
    </source>
</reference>
<protein>
    <recommendedName>
        <fullName evidence="6">Thioredoxin domain-containing protein</fullName>
    </recommendedName>
</protein>
<evidence type="ECO:0000256" key="3">
    <source>
        <dbReference type="ARBA" id="ARBA00023157"/>
    </source>
</evidence>
<dbReference type="Pfam" id="PF08534">
    <property type="entry name" value="Redoxin"/>
    <property type="match status" value="1"/>
</dbReference>
<dbReference type="RefSeq" id="WP_344675728.1">
    <property type="nucleotide sequence ID" value="NZ_BAAAZI010000012.1"/>
</dbReference>
<sequence length="445" mass="50690">MKTLTTIAFSLFFLFTALAQPSNITGTTEKGKFKKIYLYKVLNGRLNEVATYVPDEEGRFAFRFTPEYEGFYCIGYGQPHMIQGMNKLYFRGKEDLTVKLNTEGLELIKSNSKENNALANWHKISNNIQSKSTNIGNMSTYVDFFPELEELRSKYDLYSKNPKTGNKIFDALFPQIVKNDIAFYALNFLYTPHAAHPSKEEYTAFYNDINTDEYMNDGLLAYPFGDRLLSSLVMFKNMGGKKFDINNLIESIPNPALKGQYFLAYAERLKSMEDYLVLLEKNKSNLILEEQKQRASAIEAKLAETKAGVPAFNFSFTDVNGKATGLTDLRGKVVLLDLWATWCGPCRAEEPHWEKLNEEYKDKAVAFVGISTDQDKAKWVEYVKEKNAKGIQLHAGPSNPLSEAYKVNAIPRYILIDKKGNLITADSPRPSDPKLRELLDTWIKK</sequence>
<evidence type="ECO:0000259" key="6">
    <source>
        <dbReference type="PROSITE" id="PS51352"/>
    </source>
</evidence>
<evidence type="ECO:0000256" key="4">
    <source>
        <dbReference type="ARBA" id="ARBA00023284"/>
    </source>
</evidence>
<dbReference type="Proteomes" id="UP001500101">
    <property type="component" value="Unassembled WGS sequence"/>
</dbReference>
<keyword evidence="4" id="KW-0676">Redox-active center</keyword>
<dbReference type="InterPro" id="IPR017937">
    <property type="entry name" value="Thioredoxin_CS"/>
</dbReference>
<dbReference type="PROSITE" id="PS00194">
    <property type="entry name" value="THIOREDOXIN_1"/>
    <property type="match status" value="1"/>
</dbReference>
<feature type="domain" description="Thioredoxin" evidence="6">
    <location>
        <begin position="305"/>
        <end position="445"/>
    </location>
</feature>
<dbReference type="PANTHER" id="PTHR42852">
    <property type="entry name" value="THIOL:DISULFIDE INTERCHANGE PROTEIN DSBE"/>
    <property type="match status" value="1"/>
</dbReference>
<keyword evidence="3" id="KW-1015">Disulfide bond</keyword>
<proteinExistence type="predicted"/>
<evidence type="ECO:0000256" key="2">
    <source>
        <dbReference type="ARBA" id="ARBA00022748"/>
    </source>
</evidence>
<keyword evidence="8" id="KW-1185">Reference proteome</keyword>
<feature type="chain" id="PRO_5045195738" description="Thioredoxin domain-containing protein" evidence="5">
    <location>
        <begin position="20"/>
        <end position="445"/>
    </location>
</feature>
<keyword evidence="2" id="KW-0201">Cytochrome c-type biogenesis</keyword>
<dbReference type="SUPFAM" id="SSF52833">
    <property type="entry name" value="Thioredoxin-like"/>
    <property type="match status" value="1"/>
</dbReference>
<dbReference type="InterPro" id="IPR050553">
    <property type="entry name" value="Thioredoxin_ResA/DsbE_sf"/>
</dbReference>
<dbReference type="EMBL" id="BAAAZI010000012">
    <property type="protein sequence ID" value="GAA4146420.1"/>
    <property type="molecule type" value="Genomic_DNA"/>
</dbReference>
<gene>
    <name evidence="7" type="ORF">GCM10022216_31310</name>
</gene>
<dbReference type="PANTHER" id="PTHR42852:SF6">
    <property type="entry name" value="THIOL:DISULFIDE INTERCHANGE PROTEIN DSBE"/>
    <property type="match status" value="1"/>
</dbReference>
<name>A0ABP7Z3L2_9SPHI</name>
<keyword evidence="5" id="KW-0732">Signal</keyword>
<evidence type="ECO:0000313" key="7">
    <source>
        <dbReference type="EMBL" id="GAA4146420.1"/>
    </source>
</evidence>
<organism evidence="7 8">
    <name type="scientific">Sphingobacterium kyonggiense</name>
    <dbReference type="NCBI Taxonomy" id="714075"/>
    <lineage>
        <taxon>Bacteria</taxon>
        <taxon>Pseudomonadati</taxon>
        <taxon>Bacteroidota</taxon>
        <taxon>Sphingobacteriia</taxon>
        <taxon>Sphingobacteriales</taxon>
        <taxon>Sphingobacteriaceae</taxon>
        <taxon>Sphingobacterium</taxon>
    </lineage>
</organism>